<evidence type="ECO:0000256" key="5">
    <source>
        <dbReference type="SAM" id="MobiDB-lite"/>
    </source>
</evidence>
<keyword evidence="8" id="KW-1185">Reference proteome</keyword>
<evidence type="ECO:0000256" key="2">
    <source>
        <dbReference type="ARBA" id="ARBA00022692"/>
    </source>
</evidence>
<evidence type="ECO:0000256" key="3">
    <source>
        <dbReference type="ARBA" id="ARBA00022989"/>
    </source>
</evidence>
<dbReference type="Pfam" id="PF04479">
    <property type="entry name" value="RTA1"/>
    <property type="match status" value="1"/>
</dbReference>
<evidence type="ECO:0000256" key="1">
    <source>
        <dbReference type="ARBA" id="ARBA00004141"/>
    </source>
</evidence>
<feature type="transmembrane region" description="Helical" evidence="6">
    <location>
        <begin position="125"/>
        <end position="143"/>
    </location>
</feature>
<protein>
    <submittedName>
        <fullName evidence="7">Uncharacterized protein</fullName>
    </submittedName>
</protein>
<comment type="caution">
    <text evidence="7">The sequence shown here is derived from an EMBL/GenBank/DDBJ whole genome shotgun (WGS) entry which is preliminary data.</text>
</comment>
<keyword evidence="2 6" id="KW-0812">Transmembrane</keyword>
<organism evidence="7 8">
    <name type="scientific">Cadophora malorum</name>
    <dbReference type="NCBI Taxonomy" id="108018"/>
    <lineage>
        <taxon>Eukaryota</taxon>
        <taxon>Fungi</taxon>
        <taxon>Dikarya</taxon>
        <taxon>Ascomycota</taxon>
        <taxon>Pezizomycotina</taxon>
        <taxon>Leotiomycetes</taxon>
        <taxon>Helotiales</taxon>
        <taxon>Ploettnerulaceae</taxon>
        <taxon>Cadophora</taxon>
    </lineage>
</organism>
<feature type="transmembrane region" description="Helical" evidence="6">
    <location>
        <begin position="23"/>
        <end position="41"/>
    </location>
</feature>
<feature type="transmembrane region" description="Helical" evidence="6">
    <location>
        <begin position="90"/>
        <end position="113"/>
    </location>
</feature>
<gene>
    <name evidence="7" type="ORF">IFR04_000305</name>
</gene>
<sequence>MLSARDLVVGEKYMLFEYQPKKVPAIIFIVLFGISSFLHVFQLIKKRTWYFIPFVIGGILETIGYVGRLISAGQEYGEWSTGPYIMQTLSILLAPAFFAASIYMILGRLIVLVDGESHSPIRVKWLTKIFVGGDVLSFLAQSAGGGMLGKAKKQSDVDLGENIIIAGLAIQVLFFGLFVIVSAIFHFRIRAMPSLRSKQISVPWQSYLFILYIASALILVRSVFRIAEYVMGSDGVLLQHEYFLYIFDATLMSLVMILFNLRHPGSIVNKENFKMAHLRDPESGESAHEMTRESVRVHK</sequence>
<evidence type="ECO:0000313" key="8">
    <source>
        <dbReference type="Proteomes" id="UP000664132"/>
    </source>
</evidence>
<feature type="transmembrane region" description="Helical" evidence="6">
    <location>
        <begin position="163"/>
        <end position="187"/>
    </location>
</feature>
<dbReference type="EMBL" id="JAFJYH010000002">
    <property type="protein sequence ID" value="KAG4426423.1"/>
    <property type="molecule type" value="Genomic_DNA"/>
</dbReference>
<dbReference type="GO" id="GO:0016020">
    <property type="term" value="C:membrane"/>
    <property type="evidence" value="ECO:0007669"/>
    <property type="project" value="UniProtKB-SubCell"/>
</dbReference>
<proteinExistence type="predicted"/>
<dbReference type="AlphaFoldDB" id="A0A8H7WKP7"/>
<evidence type="ECO:0000256" key="6">
    <source>
        <dbReference type="SAM" id="Phobius"/>
    </source>
</evidence>
<dbReference type="Proteomes" id="UP000664132">
    <property type="component" value="Unassembled WGS sequence"/>
</dbReference>
<accession>A0A8H7WKP7</accession>
<dbReference type="PANTHER" id="PTHR31465:SF35">
    <property type="entry name" value="RTA1 DOMAIN PROTEIN-RELATED"/>
    <property type="match status" value="1"/>
</dbReference>
<evidence type="ECO:0000313" key="7">
    <source>
        <dbReference type="EMBL" id="KAG4426423.1"/>
    </source>
</evidence>
<keyword evidence="3 6" id="KW-1133">Transmembrane helix</keyword>
<feature type="transmembrane region" description="Helical" evidence="6">
    <location>
        <begin position="207"/>
        <end position="227"/>
    </location>
</feature>
<keyword evidence="4 6" id="KW-0472">Membrane</keyword>
<reference evidence="7" key="1">
    <citation type="submission" date="2021-02" db="EMBL/GenBank/DDBJ databases">
        <title>Genome sequence Cadophora malorum strain M34.</title>
        <authorList>
            <person name="Stefanovic E."/>
            <person name="Vu D."/>
            <person name="Scully C."/>
            <person name="Dijksterhuis J."/>
            <person name="Roader J."/>
            <person name="Houbraken J."/>
        </authorList>
    </citation>
    <scope>NUCLEOTIDE SEQUENCE</scope>
    <source>
        <strain evidence="7">M34</strain>
    </source>
</reference>
<comment type="subcellular location">
    <subcellularLocation>
        <location evidence="1">Membrane</location>
        <topology evidence="1">Multi-pass membrane protein</topology>
    </subcellularLocation>
</comment>
<dbReference type="InterPro" id="IPR007568">
    <property type="entry name" value="RTA1"/>
</dbReference>
<feature type="transmembrane region" description="Helical" evidence="6">
    <location>
        <begin position="242"/>
        <end position="261"/>
    </location>
</feature>
<name>A0A8H7WKP7_9HELO</name>
<evidence type="ECO:0000256" key="4">
    <source>
        <dbReference type="ARBA" id="ARBA00023136"/>
    </source>
</evidence>
<dbReference type="PANTHER" id="PTHR31465">
    <property type="entry name" value="PROTEIN RTA1-RELATED"/>
    <property type="match status" value="1"/>
</dbReference>
<feature type="region of interest" description="Disordered" evidence="5">
    <location>
        <begin position="280"/>
        <end position="299"/>
    </location>
</feature>
<feature type="transmembrane region" description="Helical" evidence="6">
    <location>
        <begin position="48"/>
        <end position="70"/>
    </location>
</feature>
<dbReference type="OrthoDB" id="3358017at2759"/>